<keyword evidence="6" id="KW-0229">DNA integration</keyword>
<evidence type="ECO:0000256" key="6">
    <source>
        <dbReference type="ARBA" id="ARBA00022908"/>
    </source>
</evidence>
<proteinExistence type="predicted"/>
<dbReference type="GO" id="GO:0003964">
    <property type="term" value="F:RNA-directed DNA polymerase activity"/>
    <property type="evidence" value="ECO:0007669"/>
    <property type="project" value="UniProtKB-KW"/>
</dbReference>
<dbReference type="CDD" id="cd09272">
    <property type="entry name" value="RNase_HI_RT_Ty1"/>
    <property type="match status" value="1"/>
</dbReference>
<dbReference type="PANTHER" id="PTHR42648:SF11">
    <property type="entry name" value="TRANSPOSON TY4-P GAG-POL POLYPROTEIN"/>
    <property type="match status" value="1"/>
</dbReference>
<feature type="domain" description="Integrase catalytic" evidence="13">
    <location>
        <begin position="1257"/>
        <end position="1439"/>
    </location>
</feature>
<keyword evidence="7" id="KW-0695">RNA-directed DNA polymerase</keyword>
<organism evidence="14">
    <name type="scientific">Tanacetum cinerariifolium</name>
    <name type="common">Dalmatian daisy</name>
    <name type="synonym">Chrysanthemum cinerariifolium</name>
    <dbReference type="NCBI Taxonomy" id="118510"/>
    <lineage>
        <taxon>Eukaryota</taxon>
        <taxon>Viridiplantae</taxon>
        <taxon>Streptophyta</taxon>
        <taxon>Embryophyta</taxon>
        <taxon>Tracheophyta</taxon>
        <taxon>Spermatophyta</taxon>
        <taxon>Magnoliopsida</taxon>
        <taxon>eudicotyledons</taxon>
        <taxon>Gunneridae</taxon>
        <taxon>Pentapetalae</taxon>
        <taxon>asterids</taxon>
        <taxon>campanulids</taxon>
        <taxon>Asterales</taxon>
        <taxon>Asteraceae</taxon>
        <taxon>Asteroideae</taxon>
        <taxon>Anthemideae</taxon>
        <taxon>Anthemidinae</taxon>
        <taxon>Tanacetum</taxon>
    </lineage>
</organism>
<dbReference type="InterPro" id="IPR036397">
    <property type="entry name" value="RNaseH_sf"/>
</dbReference>
<evidence type="ECO:0000259" key="13">
    <source>
        <dbReference type="PROSITE" id="PS50994"/>
    </source>
</evidence>
<evidence type="ECO:0000256" key="11">
    <source>
        <dbReference type="SAM" id="Coils"/>
    </source>
</evidence>
<dbReference type="InterPro" id="IPR001584">
    <property type="entry name" value="Integrase_cat-core"/>
</dbReference>
<dbReference type="SUPFAM" id="SSF53098">
    <property type="entry name" value="Ribonuclease H-like"/>
    <property type="match status" value="1"/>
</dbReference>
<gene>
    <name evidence="14" type="ORF">Tci_061191</name>
</gene>
<name>A0A6L2NST7_TANCI</name>
<keyword evidence="4" id="KW-0378">Hydrolase</keyword>
<dbReference type="GO" id="GO:0004519">
    <property type="term" value="F:endonuclease activity"/>
    <property type="evidence" value="ECO:0007669"/>
    <property type="project" value="UniProtKB-KW"/>
</dbReference>
<dbReference type="PROSITE" id="PS50994">
    <property type="entry name" value="INTEGRASE"/>
    <property type="match status" value="1"/>
</dbReference>
<dbReference type="GO" id="GO:0003676">
    <property type="term" value="F:nucleic acid binding"/>
    <property type="evidence" value="ECO:0007669"/>
    <property type="project" value="InterPro"/>
</dbReference>
<keyword evidence="3" id="KW-0255">Endonuclease</keyword>
<dbReference type="Gene3D" id="3.30.420.10">
    <property type="entry name" value="Ribonuclease H-like superfamily/Ribonuclease H"/>
    <property type="match status" value="1"/>
</dbReference>
<evidence type="ECO:0000256" key="9">
    <source>
        <dbReference type="ARBA" id="ARBA00023172"/>
    </source>
</evidence>
<dbReference type="GO" id="GO:0046872">
    <property type="term" value="F:metal ion binding"/>
    <property type="evidence" value="ECO:0007669"/>
    <property type="project" value="UniProtKB-KW"/>
</dbReference>
<dbReference type="PANTHER" id="PTHR42648">
    <property type="entry name" value="TRANSPOSASE, PUTATIVE-RELATED"/>
    <property type="match status" value="1"/>
</dbReference>
<dbReference type="InterPro" id="IPR039537">
    <property type="entry name" value="Retrotran_Ty1/copia-like"/>
</dbReference>
<accession>A0A6L2NST7</accession>
<keyword evidence="11" id="KW-0175">Coiled coil</keyword>
<keyword evidence="8" id="KW-0548">Nucleotidyltransferase</keyword>
<feature type="compositionally biased region" description="Polar residues" evidence="12">
    <location>
        <begin position="1096"/>
        <end position="1106"/>
    </location>
</feature>
<keyword evidence="2" id="KW-0479">Metal-binding</keyword>
<keyword evidence="8" id="KW-0808">Transferase</keyword>
<evidence type="ECO:0000256" key="12">
    <source>
        <dbReference type="SAM" id="MobiDB-lite"/>
    </source>
</evidence>
<feature type="region of interest" description="Disordered" evidence="12">
    <location>
        <begin position="111"/>
        <end position="150"/>
    </location>
</feature>
<evidence type="ECO:0000256" key="3">
    <source>
        <dbReference type="ARBA" id="ARBA00022759"/>
    </source>
</evidence>
<evidence type="ECO:0000256" key="1">
    <source>
        <dbReference type="ARBA" id="ARBA00022722"/>
    </source>
</evidence>
<reference evidence="14" key="1">
    <citation type="journal article" date="2019" name="Sci. Rep.">
        <title>Draft genome of Tanacetum cinerariifolium, the natural source of mosquito coil.</title>
        <authorList>
            <person name="Yamashiro T."/>
            <person name="Shiraishi A."/>
            <person name="Satake H."/>
            <person name="Nakayama K."/>
        </authorList>
    </citation>
    <scope>NUCLEOTIDE SEQUENCE</scope>
</reference>
<dbReference type="Pfam" id="PF00665">
    <property type="entry name" value="rve"/>
    <property type="match status" value="1"/>
</dbReference>
<dbReference type="GO" id="GO:0016787">
    <property type="term" value="F:hydrolase activity"/>
    <property type="evidence" value="ECO:0007669"/>
    <property type="project" value="UniProtKB-KW"/>
</dbReference>
<dbReference type="EMBL" id="BKCJ010009914">
    <property type="protein sequence ID" value="GEU89213.1"/>
    <property type="molecule type" value="Genomic_DNA"/>
</dbReference>
<keyword evidence="9" id="KW-0233">DNA recombination</keyword>
<evidence type="ECO:0000256" key="7">
    <source>
        <dbReference type="ARBA" id="ARBA00022918"/>
    </source>
</evidence>
<evidence type="ECO:0000256" key="2">
    <source>
        <dbReference type="ARBA" id="ARBA00022723"/>
    </source>
</evidence>
<comment type="caution">
    <text evidence="14">The sequence shown here is derived from an EMBL/GenBank/DDBJ whole genome shotgun (WGS) entry which is preliminary data.</text>
</comment>
<evidence type="ECO:0000313" key="14">
    <source>
        <dbReference type="EMBL" id="GEU89213.1"/>
    </source>
</evidence>
<sequence length="1844" mass="210427">MLDRTDFASWQQRIRIYCRGKENGVKILQSIDEGPYQIGTVWETLAESTEGAPQFGPERPRVYSDLTLEEKDRSHSCMVTLNTFGSTKESQYMTTMSGLDGKVVVQNVQRQQSRGQGMNPRGRNAAGYGGAQNRVRNVNPGQARPGQARPMKCYNYNGGQDNTFDDDVDEQPVQDLVLNVDNVFQADDCDAFDSDVDEAPTAQTMFMANLSSADPVTDEARPSYDSDILFEVHEHDHYQDAAYTQPPILDRTDFASWQQRIRLYCRGKENGVNILKSIDEGPYHMATIRETLAESTEEHLSSVRNDLEFAKLINDMRNIKMIMSRLQLNSKFVNNMLPEWGSFVTAVKLNRGLRDSKYDQLYAYLKQHETHAKENKMMLERFSQPTVDPLALAHRTELYSTKATECFKDKMLLMQAQENGVALDEEQLLFLAGGQNNAFDDDVDEQPVQDLVLNVDNVFQADDCDAFDSDVDEAPMAQTIFMANLSSADPVTDEAGLSYDSDILSEVQDHNQYLDDVCVHHEEHVMHDSVQLNHVVDSHADYTSDSNMIPYDQYVKDNEVPVVHSDASYVPNDAFMMIYNDMCEPPPQSISNPSRNTVVKNSLTAELATYKEHIELYEQQAKFELTEREQKINEQLRLVISDRNFKEETLKRELHSIKLQLASTINHNKSMVEEVSYLKKDFKQKENKYLENFLDMKSLKEKPALYNGHEIIKENHTPAIVHNAEDTLEIAKITRKKMNAKMNEPECVTRKALTNEIKEMKDVFEELEAEVAQYAVDRKHDAIEQKNLLIANDNLIATCLSQDVFSVATNSKLNVARFTEMHVANTTVEARCLALEAELLRDKSHHDNQEELINHFSKLEVNHLNLQLKYQNLKDGIGNNPPTTDKDTPDFESVFIIGKMQASLQGKDNITRQLKKQLSQLQATHTDTDRTFKVRTTDSQITHVSKDKVKPQVLTRTKYAIDVEPIVPRLRNNRDANLDYLRHLKESVKTIHDIVEEAKVVRPQDRSIVLACRYTKHSQELLEYAIGTCPQGSQQRAKQLAHTPLIRKKQVTVPKPSDMQDSNKHIHVVAVKPQKTNVPVPPSTGVKSYPKAIGSQPKSNPKTNRISPAKGVKMLPVEDQPRTNTSHIRTTNRVDSSSRLKRTVIQIVLWNAHFSAIMGYRDYVIGESVISRVYYVEGLGHNFYSVRQFCDFDLEVAFRKHSYYVRDTDGVDLIKGSRGSNLFTISVEDMMKSSPICLLSKPPRTNPACQLGNSKKHTHKPKAKNTNLEVLNTLHMDLCGPMRVQTINGKKYILVIVDDYSRFTWVKILRLKDETPDVVIKFITQIQVGLNKTVRYVRTDNGTEFVNHTMTEYYERIGIFHQKTVPKTPQQNGVVERQNRTLVEAARTMLIFSNASMFLVFGALCYPTNDNKDLGKLQPTTDTRIFVGYAPSRKGTGPAPNLVTPGLLSSGLVPTSVPDTLFVPPTNKELDILFQPMFDKYLEPPRADRPVYPAQLVQALVNSAGTPSSTTIDRNAPSLILSKVEPKNFKYEITEDCWFQAMQYEIHEFDRLQVWELVPQPDCVIIIALKWIYKVKLDEYGDVLKNKARLVAKGYRQEEGIEFEESFAPIARIEAIRIFIANVASKNMIIYQMDVKTAFLNGELKVEVFVSQPKGFVDPDHLTHVYRLKKAMYELKQAPQAWYDTLLRFLLDNNFFKGAVDPTLFTRKTGKHILLSTAISTTEAEYIAMSGCCAQILWMRSQLTNYGFDFNKIPLYCDNCSAITLCCNNVQHSRSKHIDIRHHFIREQVERGVVELYFVTMDYQLADIFTKALPRQRFEFILLRLGMKSMSPTTLKRLQEEEGE</sequence>
<keyword evidence="8" id="KW-0239">DNA-directed DNA polymerase</keyword>
<evidence type="ECO:0000256" key="4">
    <source>
        <dbReference type="ARBA" id="ARBA00022801"/>
    </source>
</evidence>
<keyword evidence="10" id="KW-0511">Multifunctional enzyme</keyword>
<dbReference type="GO" id="GO:0015074">
    <property type="term" value="P:DNA integration"/>
    <property type="evidence" value="ECO:0007669"/>
    <property type="project" value="UniProtKB-KW"/>
</dbReference>
<dbReference type="GO" id="GO:0003887">
    <property type="term" value="F:DNA-directed DNA polymerase activity"/>
    <property type="evidence" value="ECO:0007669"/>
    <property type="project" value="UniProtKB-KW"/>
</dbReference>
<evidence type="ECO:0000256" key="8">
    <source>
        <dbReference type="ARBA" id="ARBA00022932"/>
    </source>
</evidence>
<keyword evidence="5" id="KW-0460">Magnesium</keyword>
<keyword evidence="1" id="KW-0540">Nuclease</keyword>
<dbReference type="Pfam" id="PF07727">
    <property type="entry name" value="RVT_2"/>
    <property type="match status" value="1"/>
</dbReference>
<evidence type="ECO:0000256" key="10">
    <source>
        <dbReference type="ARBA" id="ARBA00023268"/>
    </source>
</evidence>
<dbReference type="InterPro" id="IPR013103">
    <property type="entry name" value="RVT_2"/>
</dbReference>
<feature type="coiled-coil region" evidence="11">
    <location>
        <begin position="721"/>
        <end position="777"/>
    </location>
</feature>
<dbReference type="InterPro" id="IPR012337">
    <property type="entry name" value="RNaseH-like_sf"/>
</dbReference>
<feature type="region of interest" description="Disordered" evidence="12">
    <location>
        <begin position="1075"/>
        <end position="1115"/>
    </location>
</feature>
<evidence type="ECO:0000256" key="5">
    <source>
        <dbReference type="ARBA" id="ARBA00022842"/>
    </source>
</evidence>
<protein>
    <recommendedName>
        <fullName evidence="13">Integrase catalytic domain-containing protein</fullName>
    </recommendedName>
</protein>
<dbReference type="GO" id="GO:0006310">
    <property type="term" value="P:DNA recombination"/>
    <property type="evidence" value="ECO:0007669"/>
    <property type="project" value="UniProtKB-KW"/>
</dbReference>